<accession>A0ABV2IU21</accession>
<sequence length="404" mass="45325">MAAEPVLSICVPSRNRQLYFCQTIDALLQSERTDIEFVFADNSDDPSIMNAFMAARSADPRIVYLASGERIYSMMDNWERTVAAARGRYVTVIGDDDYADPDLAAFLLNLEAHVGEIDALTWSGFNYNWPVDDEPPRPLQLDLNVKLTRFEKRDLIARAFQWEGALHVPLCGNSVYHGAISRRLLLQIRDKFGGRFFEFPVIDYENAFKVVLSGQTFYHVSRPFSVPGVCPLSNSAATKSVAGEDAAIIRFNQDLGRDISDDPLLADMPFRAGHGVTATIFTIQHWLSRKYNFPHTGYEKNLLRALERNCENYRDLESFHALAERYRTALAKWHDGRYLSLFNPKFTAQPQNRETAAAAINTGIDSEGHLHFAEDAAGARSPSELFAVLKGLLVPGAEIEIALP</sequence>
<dbReference type="RefSeq" id="WP_354554548.1">
    <property type="nucleotide sequence ID" value="NZ_JBEPMB010000001.1"/>
</dbReference>
<proteinExistence type="predicted"/>
<dbReference type="InterPro" id="IPR029044">
    <property type="entry name" value="Nucleotide-diphossugar_trans"/>
</dbReference>
<dbReference type="CDD" id="cd00761">
    <property type="entry name" value="Glyco_tranf_GTA_type"/>
    <property type="match status" value="1"/>
</dbReference>
<comment type="caution">
    <text evidence="2">The sequence shown here is derived from an EMBL/GenBank/DDBJ whole genome shotgun (WGS) entry which is preliminary data.</text>
</comment>
<gene>
    <name evidence="2" type="ORF">ABID16_000288</name>
</gene>
<reference evidence="2 3" key="1">
    <citation type="submission" date="2024-06" db="EMBL/GenBank/DDBJ databases">
        <title>Genomic Encyclopedia of Type Strains, Phase IV (KMG-IV): sequencing the most valuable type-strain genomes for metagenomic binning, comparative biology and taxonomic classification.</title>
        <authorList>
            <person name="Goeker M."/>
        </authorList>
    </citation>
    <scope>NUCLEOTIDE SEQUENCE [LARGE SCALE GENOMIC DNA]</scope>
    <source>
        <strain evidence="2 3">DSM 29780</strain>
    </source>
</reference>
<name>A0ABV2IU21_9HYPH</name>
<dbReference type="Proteomes" id="UP001549047">
    <property type="component" value="Unassembled WGS sequence"/>
</dbReference>
<keyword evidence="3" id="KW-1185">Reference proteome</keyword>
<evidence type="ECO:0000313" key="2">
    <source>
        <dbReference type="EMBL" id="MET3611983.1"/>
    </source>
</evidence>
<dbReference type="SUPFAM" id="SSF53448">
    <property type="entry name" value="Nucleotide-diphospho-sugar transferases"/>
    <property type="match status" value="1"/>
</dbReference>
<evidence type="ECO:0000259" key="1">
    <source>
        <dbReference type="Pfam" id="PF00535"/>
    </source>
</evidence>
<organism evidence="2 3">
    <name type="scientific">Rhizobium aquaticum</name>
    <dbReference type="NCBI Taxonomy" id="1549636"/>
    <lineage>
        <taxon>Bacteria</taxon>
        <taxon>Pseudomonadati</taxon>
        <taxon>Pseudomonadota</taxon>
        <taxon>Alphaproteobacteria</taxon>
        <taxon>Hyphomicrobiales</taxon>
        <taxon>Rhizobiaceae</taxon>
        <taxon>Rhizobium/Agrobacterium group</taxon>
        <taxon>Rhizobium</taxon>
    </lineage>
</organism>
<feature type="domain" description="Glycosyltransferase 2-like" evidence="1">
    <location>
        <begin position="8"/>
        <end position="112"/>
    </location>
</feature>
<dbReference type="Gene3D" id="3.90.550.10">
    <property type="entry name" value="Spore Coat Polysaccharide Biosynthesis Protein SpsA, Chain A"/>
    <property type="match status" value="1"/>
</dbReference>
<dbReference type="InterPro" id="IPR001173">
    <property type="entry name" value="Glyco_trans_2-like"/>
</dbReference>
<dbReference type="EMBL" id="JBEPMB010000001">
    <property type="protein sequence ID" value="MET3611983.1"/>
    <property type="molecule type" value="Genomic_DNA"/>
</dbReference>
<evidence type="ECO:0000313" key="3">
    <source>
        <dbReference type="Proteomes" id="UP001549047"/>
    </source>
</evidence>
<dbReference type="Pfam" id="PF00535">
    <property type="entry name" value="Glycos_transf_2"/>
    <property type="match status" value="1"/>
</dbReference>
<protein>
    <submittedName>
        <fullName evidence="2">Glycosyltransferase involved in cell wall biosynthesis</fullName>
    </submittedName>
</protein>